<dbReference type="GO" id="GO:0016787">
    <property type="term" value="F:hydrolase activity"/>
    <property type="evidence" value="ECO:0007669"/>
    <property type="project" value="InterPro"/>
</dbReference>
<comment type="similarity">
    <text evidence="1">Belongs to the metallo-dependent hydrolases superfamily.</text>
</comment>
<proteinExistence type="inferred from homology"/>
<sequence>MKNKVNKVMVIDSHQHFWKYKPSKHKWIDDSMSLIRKDFMPSDLKKVYNKNKIDGCIAIQADQTLEETNFLLDLSKENTFIKGIVGWVDLRASNIDNTLEHYSNYKKIKGFRHIVQNEEDHNFLLRPEFLRGISYLEKYNYVYDILIFPHQLETTLEFVKKFPNHKFIIDHIAKPYIKNDLYDEWARLMSEISKCENVFCKMSGMITEADYNLWTPEQITPYMDLILTSFSSKRILFGSDWPVCLVAGSYKKVKELVTNFISKLSENEKTNIMGKNAINLYNIKS</sequence>
<dbReference type="InterPro" id="IPR032466">
    <property type="entry name" value="Metal_Hydrolase"/>
</dbReference>
<dbReference type="Pfam" id="PF04909">
    <property type="entry name" value="Amidohydro_2"/>
    <property type="match status" value="1"/>
</dbReference>
<evidence type="ECO:0000259" key="2">
    <source>
        <dbReference type="Pfam" id="PF04909"/>
    </source>
</evidence>
<evidence type="ECO:0000313" key="3">
    <source>
        <dbReference type="EMBL" id="SUZ83708.1"/>
    </source>
</evidence>
<dbReference type="EMBL" id="UINC01001563">
    <property type="protein sequence ID" value="SUZ83708.1"/>
    <property type="molecule type" value="Genomic_DNA"/>
</dbReference>
<dbReference type="InterPro" id="IPR052350">
    <property type="entry name" value="Metallo-dep_Lactonases"/>
</dbReference>
<accession>A0A381QYR8</accession>
<organism evidence="3">
    <name type="scientific">marine metagenome</name>
    <dbReference type="NCBI Taxonomy" id="408172"/>
    <lineage>
        <taxon>unclassified sequences</taxon>
        <taxon>metagenomes</taxon>
        <taxon>ecological metagenomes</taxon>
    </lineage>
</organism>
<feature type="domain" description="Amidohydrolase-related" evidence="2">
    <location>
        <begin position="11"/>
        <end position="282"/>
    </location>
</feature>
<dbReference type="Gene3D" id="3.20.20.140">
    <property type="entry name" value="Metal-dependent hydrolases"/>
    <property type="match status" value="1"/>
</dbReference>
<evidence type="ECO:0000256" key="1">
    <source>
        <dbReference type="ARBA" id="ARBA00038310"/>
    </source>
</evidence>
<dbReference type="InterPro" id="IPR006680">
    <property type="entry name" value="Amidohydro-rel"/>
</dbReference>
<reference evidence="3" key="1">
    <citation type="submission" date="2018-05" db="EMBL/GenBank/DDBJ databases">
        <authorList>
            <person name="Lanie J.A."/>
            <person name="Ng W.-L."/>
            <person name="Kazmierczak K.M."/>
            <person name="Andrzejewski T.M."/>
            <person name="Davidsen T.M."/>
            <person name="Wayne K.J."/>
            <person name="Tettelin H."/>
            <person name="Glass J.I."/>
            <person name="Rusch D."/>
            <person name="Podicherti R."/>
            <person name="Tsui H.-C.T."/>
            <person name="Winkler M.E."/>
        </authorList>
    </citation>
    <scope>NUCLEOTIDE SEQUENCE</scope>
</reference>
<dbReference type="PANTHER" id="PTHR43569:SF2">
    <property type="entry name" value="AMIDOHYDROLASE-RELATED DOMAIN-CONTAINING PROTEIN"/>
    <property type="match status" value="1"/>
</dbReference>
<name>A0A381QYR8_9ZZZZ</name>
<dbReference type="PANTHER" id="PTHR43569">
    <property type="entry name" value="AMIDOHYDROLASE"/>
    <property type="match status" value="1"/>
</dbReference>
<dbReference type="AlphaFoldDB" id="A0A381QYR8"/>
<dbReference type="SUPFAM" id="SSF51556">
    <property type="entry name" value="Metallo-dependent hydrolases"/>
    <property type="match status" value="1"/>
</dbReference>
<gene>
    <name evidence="3" type="ORF">METZ01_LOCUS36562</name>
</gene>
<protein>
    <recommendedName>
        <fullName evidence="2">Amidohydrolase-related domain-containing protein</fullName>
    </recommendedName>
</protein>